<reference evidence="3" key="1">
    <citation type="journal article" date="2019" name="Int. J. Syst. Evol. Microbiol.">
        <title>The Global Catalogue of Microorganisms (GCM) 10K type strain sequencing project: providing services to taxonomists for standard genome sequencing and annotation.</title>
        <authorList>
            <consortium name="The Broad Institute Genomics Platform"/>
            <consortium name="The Broad Institute Genome Sequencing Center for Infectious Disease"/>
            <person name="Wu L."/>
            <person name="Ma J."/>
        </authorList>
    </citation>
    <scope>NUCLEOTIDE SEQUENCE [LARGE SCALE GENOMIC DNA]</scope>
    <source>
        <strain evidence="3">IBRC-M 10813</strain>
    </source>
</reference>
<evidence type="ECO:0000313" key="2">
    <source>
        <dbReference type="EMBL" id="MFC4076946.1"/>
    </source>
</evidence>
<feature type="transmembrane region" description="Helical" evidence="1">
    <location>
        <begin position="88"/>
        <end position="114"/>
    </location>
</feature>
<evidence type="ECO:0008006" key="4">
    <source>
        <dbReference type="Google" id="ProtNLM"/>
    </source>
</evidence>
<comment type="caution">
    <text evidence="2">The sequence shown here is derived from an EMBL/GenBank/DDBJ whole genome shotgun (WGS) entry which is preliminary data.</text>
</comment>
<evidence type="ECO:0000313" key="3">
    <source>
        <dbReference type="Proteomes" id="UP001595843"/>
    </source>
</evidence>
<keyword evidence="3" id="KW-1185">Reference proteome</keyword>
<dbReference type="RefSeq" id="WP_380704337.1">
    <property type="nucleotide sequence ID" value="NZ_JBHSAP010000009.1"/>
</dbReference>
<feature type="transmembrane region" description="Helical" evidence="1">
    <location>
        <begin position="168"/>
        <end position="187"/>
    </location>
</feature>
<dbReference type="Proteomes" id="UP001595843">
    <property type="component" value="Unassembled WGS sequence"/>
</dbReference>
<name>A0ABV8JI92_9BACL</name>
<accession>A0ABV8JI92</accession>
<organism evidence="2 3">
    <name type="scientific">Salinithrix halophila</name>
    <dbReference type="NCBI Taxonomy" id="1485204"/>
    <lineage>
        <taxon>Bacteria</taxon>
        <taxon>Bacillati</taxon>
        <taxon>Bacillota</taxon>
        <taxon>Bacilli</taxon>
        <taxon>Bacillales</taxon>
        <taxon>Thermoactinomycetaceae</taxon>
        <taxon>Salinithrix</taxon>
    </lineage>
</organism>
<keyword evidence="1" id="KW-1133">Transmembrane helix</keyword>
<protein>
    <recommendedName>
        <fullName evidence="4">ABC-2 type transport system permease protein</fullName>
    </recommendedName>
</protein>
<feature type="transmembrane region" description="Helical" evidence="1">
    <location>
        <begin position="17"/>
        <end position="37"/>
    </location>
</feature>
<dbReference type="EMBL" id="JBHSAP010000009">
    <property type="protein sequence ID" value="MFC4076946.1"/>
    <property type="molecule type" value="Genomic_DNA"/>
</dbReference>
<sequence>MRPFSALLRKDVRQIRFFVLIGVLIVILGDLFFAWKAMSDSDWLGASIIFPTLHLFYLPFLFLYSLMQEKNQLHYWLHTPRPVWQLTLSKLLSATGAFIISMSVSAALPFYMLITQAEWPHLDEQLSQLKLLVSGASWFFSISSFYLCAMILLIWALYYWLRTFAGKWVWVPVVLLVSGLNYALSYLSGTSAYQAVTRWGAFGFASEELRVNPGIPEFANLGFLYTGEWIAGILQVALIFWLACWLLDKKVEL</sequence>
<feature type="transmembrane region" description="Helical" evidence="1">
    <location>
        <begin position="43"/>
        <end position="67"/>
    </location>
</feature>
<feature type="transmembrane region" description="Helical" evidence="1">
    <location>
        <begin position="229"/>
        <end position="247"/>
    </location>
</feature>
<keyword evidence="1" id="KW-0472">Membrane</keyword>
<proteinExistence type="predicted"/>
<feature type="transmembrane region" description="Helical" evidence="1">
    <location>
        <begin position="138"/>
        <end position="161"/>
    </location>
</feature>
<gene>
    <name evidence="2" type="ORF">ACFOUO_08985</name>
</gene>
<keyword evidence="1" id="KW-0812">Transmembrane</keyword>
<evidence type="ECO:0000256" key="1">
    <source>
        <dbReference type="SAM" id="Phobius"/>
    </source>
</evidence>